<reference evidence="1 2" key="1">
    <citation type="submission" date="2019-03" db="EMBL/GenBank/DDBJ databases">
        <title>The genome sequence of a newly discovered highly antifungal drug resistant Aspergillus species, Aspergillus tanneri NIH 1004.</title>
        <authorList>
            <person name="Mounaud S."/>
            <person name="Singh I."/>
            <person name="Joardar V."/>
            <person name="Pakala S."/>
            <person name="Pakala S."/>
            <person name="Venepally P."/>
            <person name="Hoover J."/>
            <person name="Nierman W."/>
            <person name="Chung J."/>
            <person name="Losada L."/>
        </authorList>
    </citation>
    <scope>NUCLEOTIDE SEQUENCE [LARGE SCALE GENOMIC DNA]</scope>
    <source>
        <strain evidence="1 2">NIH1004</strain>
    </source>
</reference>
<name>A0A4S3J9M6_9EURO</name>
<dbReference type="EMBL" id="SOSA01000464">
    <property type="protein sequence ID" value="THC90937.1"/>
    <property type="molecule type" value="Genomic_DNA"/>
</dbReference>
<evidence type="ECO:0000313" key="1">
    <source>
        <dbReference type="EMBL" id="THC90937.1"/>
    </source>
</evidence>
<accession>A0A4S3J9M6</accession>
<organism evidence="1 2">
    <name type="scientific">Aspergillus tanneri</name>
    <dbReference type="NCBI Taxonomy" id="1220188"/>
    <lineage>
        <taxon>Eukaryota</taxon>
        <taxon>Fungi</taxon>
        <taxon>Dikarya</taxon>
        <taxon>Ascomycota</taxon>
        <taxon>Pezizomycotina</taxon>
        <taxon>Eurotiomycetes</taxon>
        <taxon>Eurotiomycetidae</taxon>
        <taxon>Eurotiales</taxon>
        <taxon>Aspergillaceae</taxon>
        <taxon>Aspergillus</taxon>
        <taxon>Aspergillus subgen. Circumdati</taxon>
    </lineage>
</organism>
<keyword evidence="2" id="KW-1185">Reference proteome</keyword>
<evidence type="ECO:0000313" key="2">
    <source>
        <dbReference type="Proteomes" id="UP000308092"/>
    </source>
</evidence>
<dbReference type="AlphaFoldDB" id="A0A4S3J9M6"/>
<gene>
    <name evidence="1" type="ORF">EYZ11_009609</name>
</gene>
<dbReference type="VEuPathDB" id="FungiDB:EYZ11_009609"/>
<protein>
    <submittedName>
        <fullName evidence="1">Uncharacterized protein</fullName>
    </submittedName>
</protein>
<comment type="caution">
    <text evidence="1">The sequence shown here is derived from an EMBL/GenBank/DDBJ whole genome shotgun (WGS) entry which is preliminary data.</text>
</comment>
<dbReference type="Proteomes" id="UP000308092">
    <property type="component" value="Unassembled WGS sequence"/>
</dbReference>
<sequence>MPKNHVIVISDTTYLLLRPQAVLAEYGKNSKQEGRSPKAEDAEFYFDQCESSATGFEFLPSDQPHAVQKWRDASFPRKTAQLDGYVPSPLNWLRPKEMPDKEHEASA</sequence>
<proteinExistence type="predicted"/>